<evidence type="ECO:0000313" key="3">
    <source>
        <dbReference type="Proteomes" id="UP001595909"/>
    </source>
</evidence>
<evidence type="ECO:0000256" key="1">
    <source>
        <dbReference type="SAM" id="Phobius"/>
    </source>
</evidence>
<feature type="transmembrane region" description="Helical" evidence="1">
    <location>
        <begin position="79"/>
        <end position="100"/>
    </location>
</feature>
<dbReference type="EMBL" id="JBHSIM010000051">
    <property type="protein sequence ID" value="MFC4835822.1"/>
    <property type="molecule type" value="Genomic_DNA"/>
</dbReference>
<dbReference type="RefSeq" id="WP_274187969.1">
    <property type="nucleotide sequence ID" value="NZ_BAABHN010000051.1"/>
</dbReference>
<name>A0ABV9RR44_9PSEU</name>
<keyword evidence="1" id="KW-1133">Transmembrane helix</keyword>
<reference evidence="3" key="1">
    <citation type="journal article" date="2019" name="Int. J. Syst. Evol. Microbiol.">
        <title>The Global Catalogue of Microorganisms (GCM) 10K type strain sequencing project: providing services to taxonomists for standard genome sequencing and annotation.</title>
        <authorList>
            <consortium name="The Broad Institute Genomics Platform"/>
            <consortium name="The Broad Institute Genome Sequencing Center for Infectious Disease"/>
            <person name="Wu L."/>
            <person name="Ma J."/>
        </authorList>
    </citation>
    <scope>NUCLEOTIDE SEQUENCE [LARGE SCALE GENOMIC DNA]</scope>
    <source>
        <strain evidence="3">CCUG 50347</strain>
    </source>
</reference>
<organism evidence="2 3">
    <name type="scientific">Actinomycetospora chibensis</name>
    <dbReference type="NCBI Taxonomy" id="663606"/>
    <lineage>
        <taxon>Bacteria</taxon>
        <taxon>Bacillati</taxon>
        <taxon>Actinomycetota</taxon>
        <taxon>Actinomycetes</taxon>
        <taxon>Pseudonocardiales</taxon>
        <taxon>Pseudonocardiaceae</taxon>
        <taxon>Actinomycetospora</taxon>
    </lineage>
</organism>
<protein>
    <submittedName>
        <fullName evidence="2">Uncharacterized protein</fullName>
    </submittedName>
</protein>
<keyword evidence="1" id="KW-0812">Transmembrane</keyword>
<accession>A0ABV9RR44</accession>
<evidence type="ECO:0000313" key="2">
    <source>
        <dbReference type="EMBL" id="MFC4835822.1"/>
    </source>
</evidence>
<gene>
    <name evidence="2" type="ORF">ACFPEL_25665</name>
</gene>
<comment type="caution">
    <text evidence="2">The sequence shown here is derived from an EMBL/GenBank/DDBJ whole genome shotgun (WGS) entry which is preliminary data.</text>
</comment>
<dbReference type="Proteomes" id="UP001595909">
    <property type="component" value="Unassembled WGS sequence"/>
</dbReference>
<keyword evidence="1" id="KW-0472">Membrane</keyword>
<keyword evidence="3" id="KW-1185">Reference proteome</keyword>
<sequence>MAAEAGRVQALLTAYRWVALAGPRTTTGVGVVLLGTITVPQLSLLGGRYPGWVRVWAVLAVGVALLAVTAMLRARSRLVAGLGWFGGSAVCAVSITLWVLSRTVGLPGLVGTVGRWDHPGATAALGLAAAYLVLHVSLLLGVTVARPGHRYWHD</sequence>
<feature type="transmembrane region" description="Helical" evidence="1">
    <location>
        <begin position="120"/>
        <end position="145"/>
    </location>
</feature>
<proteinExistence type="predicted"/>
<feature type="transmembrane region" description="Helical" evidence="1">
    <location>
        <begin position="52"/>
        <end position="72"/>
    </location>
</feature>